<feature type="compositionally biased region" description="Basic and acidic residues" evidence="1">
    <location>
        <begin position="32"/>
        <end position="41"/>
    </location>
</feature>
<evidence type="ECO:0000256" key="1">
    <source>
        <dbReference type="SAM" id="MobiDB-lite"/>
    </source>
</evidence>
<dbReference type="Proteomes" id="UP000032141">
    <property type="component" value="Chromosome C9"/>
</dbReference>
<reference evidence="2 3" key="1">
    <citation type="journal article" date="2014" name="Genome Biol.">
        <title>Transcriptome and methylome profiling reveals relics of genome dominance in the mesopolyploid Brassica oleracea.</title>
        <authorList>
            <person name="Parkin I.A."/>
            <person name="Koh C."/>
            <person name="Tang H."/>
            <person name="Robinson S.J."/>
            <person name="Kagale S."/>
            <person name="Clarke W.E."/>
            <person name="Town C.D."/>
            <person name="Nixon J."/>
            <person name="Krishnakumar V."/>
            <person name="Bidwell S.L."/>
            <person name="Denoeud F."/>
            <person name="Belcram H."/>
            <person name="Links M.G."/>
            <person name="Just J."/>
            <person name="Clarke C."/>
            <person name="Bender T."/>
            <person name="Huebert T."/>
            <person name="Mason A.S."/>
            <person name="Pires J.C."/>
            <person name="Barker G."/>
            <person name="Moore J."/>
            <person name="Walley P.G."/>
            <person name="Manoli S."/>
            <person name="Batley J."/>
            <person name="Edwards D."/>
            <person name="Nelson M.N."/>
            <person name="Wang X."/>
            <person name="Paterson A.H."/>
            <person name="King G."/>
            <person name="Bancroft I."/>
            <person name="Chalhoub B."/>
            <person name="Sharpe A.G."/>
        </authorList>
    </citation>
    <scope>NUCLEOTIDE SEQUENCE</scope>
    <source>
        <strain evidence="2 3">cv. TO1000</strain>
    </source>
</reference>
<proteinExistence type="predicted"/>
<evidence type="ECO:0000313" key="2">
    <source>
        <dbReference type="EnsemblPlants" id="Bo9g095730.1"/>
    </source>
</evidence>
<dbReference type="HOGENOM" id="CLU_1498345_0_0_1"/>
<reference evidence="2" key="2">
    <citation type="submission" date="2015-03" db="UniProtKB">
        <authorList>
            <consortium name="EnsemblPlants"/>
        </authorList>
    </citation>
    <scope>IDENTIFICATION</scope>
</reference>
<dbReference type="AlphaFoldDB" id="A0A0D3E9M4"/>
<dbReference type="Gramene" id="Bo9g095730.1">
    <property type="protein sequence ID" value="Bo9g095730.1"/>
    <property type="gene ID" value="Bo9g095730"/>
</dbReference>
<keyword evidence="3" id="KW-1185">Reference proteome</keyword>
<evidence type="ECO:0000313" key="3">
    <source>
        <dbReference type="Proteomes" id="UP000032141"/>
    </source>
</evidence>
<feature type="region of interest" description="Disordered" evidence="1">
    <location>
        <begin position="1"/>
        <end position="62"/>
    </location>
</feature>
<feature type="compositionally biased region" description="Polar residues" evidence="1">
    <location>
        <begin position="7"/>
        <end position="21"/>
    </location>
</feature>
<sequence>MNFPNRRFSSPSIREYQTSKGDSGPRKKRHEPKPILHEPKEFPPSTSCQNQKHCPAKHEKSTKYRSCVRVRDPAPVGRSSGSLQLHSGFATSLRDVALASFALHGFGARCTHLALYWSLRFSKVVDGMLGPERVRYVPAQGRSRSQRLLDPAALVRSRSCSYRDEMSSGLMMSLREVAPG</sequence>
<protein>
    <submittedName>
        <fullName evidence="2">Uncharacterized protein</fullName>
    </submittedName>
</protein>
<accession>A0A0D3E9M4</accession>
<organism evidence="2 3">
    <name type="scientific">Brassica oleracea var. oleracea</name>
    <dbReference type="NCBI Taxonomy" id="109376"/>
    <lineage>
        <taxon>Eukaryota</taxon>
        <taxon>Viridiplantae</taxon>
        <taxon>Streptophyta</taxon>
        <taxon>Embryophyta</taxon>
        <taxon>Tracheophyta</taxon>
        <taxon>Spermatophyta</taxon>
        <taxon>Magnoliopsida</taxon>
        <taxon>eudicotyledons</taxon>
        <taxon>Gunneridae</taxon>
        <taxon>Pentapetalae</taxon>
        <taxon>rosids</taxon>
        <taxon>malvids</taxon>
        <taxon>Brassicales</taxon>
        <taxon>Brassicaceae</taxon>
        <taxon>Brassiceae</taxon>
        <taxon>Brassica</taxon>
    </lineage>
</organism>
<dbReference type="EnsemblPlants" id="Bo9g095730.1">
    <property type="protein sequence ID" value="Bo9g095730.1"/>
    <property type="gene ID" value="Bo9g095730"/>
</dbReference>
<name>A0A0D3E9M4_BRAOL</name>